<dbReference type="AlphaFoldDB" id="L8JLU7"/>
<dbReference type="EMBL" id="AMZN01000081">
    <property type="protein sequence ID" value="ELR69208.1"/>
    <property type="molecule type" value="Genomic_DNA"/>
</dbReference>
<keyword evidence="2" id="KW-1185">Reference proteome</keyword>
<reference evidence="1 2" key="1">
    <citation type="submission" date="2012-12" db="EMBL/GenBank/DDBJ databases">
        <title>Genome assembly of Fulvivirga imtechensis AK7.</title>
        <authorList>
            <person name="Nupur N."/>
            <person name="Khatri I."/>
            <person name="Kumar R."/>
            <person name="Subramanian S."/>
            <person name="Pinnaka A."/>
        </authorList>
    </citation>
    <scope>NUCLEOTIDE SEQUENCE [LARGE SCALE GENOMIC DNA]</scope>
    <source>
        <strain evidence="1 2">AK7</strain>
    </source>
</reference>
<dbReference type="InterPro" id="IPR059231">
    <property type="entry name" value="Leader_pinensin"/>
</dbReference>
<dbReference type="NCBIfam" id="NF038180">
    <property type="entry name" value="leader_pinensin"/>
    <property type="match status" value="1"/>
</dbReference>
<comment type="caution">
    <text evidence="1">The sequence shown here is derived from an EMBL/GenBank/DDBJ whole genome shotgun (WGS) entry which is preliminary data.</text>
</comment>
<evidence type="ECO:0000313" key="1">
    <source>
        <dbReference type="EMBL" id="ELR69208.1"/>
    </source>
</evidence>
<dbReference type="RefSeq" id="WP_009582366.1">
    <property type="nucleotide sequence ID" value="NZ_AMZN01000081.1"/>
</dbReference>
<sequence>MKKLTLEKLRIKSFVTSIDGQHIKGGLSTHVVTTSVSSDSDSQNAEN</sequence>
<dbReference type="Proteomes" id="UP000011135">
    <property type="component" value="Unassembled WGS sequence"/>
</dbReference>
<gene>
    <name evidence="1" type="ORF">C900_05279</name>
</gene>
<organism evidence="1 2">
    <name type="scientific">Fulvivirga imtechensis AK7</name>
    <dbReference type="NCBI Taxonomy" id="1237149"/>
    <lineage>
        <taxon>Bacteria</taxon>
        <taxon>Pseudomonadati</taxon>
        <taxon>Bacteroidota</taxon>
        <taxon>Cytophagia</taxon>
        <taxon>Cytophagales</taxon>
        <taxon>Fulvivirgaceae</taxon>
        <taxon>Fulvivirga</taxon>
    </lineage>
</organism>
<protein>
    <submittedName>
        <fullName evidence="1">Uncharacterized protein</fullName>
    </submittedName>
</protein>
<accession>L8JLU7</accession>
<evidence type="ECO:0000313" key="2">
    <source>
        <dbReference type="Proteomes" id="UP000011135"/>
    </source>
</evidence>
<name>L8JLU7_9BACT</name>
<proteinExistence type="predicted"/>